<dbReference type="Gene3D" id="3.40.50.2300">
    <property type="match status" value="1"/>
</dbReference>
<dbReference type="InterPro" id="IPR028082">
    <property type="entry name" value="Peripla_BP_I"/>
</dbReference>
<accession>A0A6B0Y1X3</accession>
<reference evidence="1" key="1">
    <citation type="submission" date="2019-09" db="EMBL/GenBank/DDBJ databases">
        <title>Characterisation of the sponge microbiome using genome-centric metagenomics.</title>
        <authorList>
            <person name="Engelberts J.P."/>
            <person name="Robbins S.J."/>
            <person name="De Goeij J.M."/>
            <person name="Aranda M."/>
            <person name="Bell S.C."/>
            <person name="Webster N.S."/>
        </authorList>
    </citation>
    <scope>NUCLEOTIDE SEQUENCE</scope>
    <source>
        <strain evidence="1">SB0664_bin_43</strain>
    </source>
</reference>
<dbReference type="EMBL" id="VXRY01000120">
    <property type="protein sequence ID" value="MXY33086.1"/>
    <property type="molecule type" value="Genomic_DNA"/>
</dbReference>
<organism evidence="1">
    <name type="scientific">Boseongicola sp. SB0664_bin_43</name>
    <dbReference type="NCBI Taxonomy" id="2604844"/>
    <lineage>
        <taxon>Bacteria</taxon>
        <taxon>Pseudomonadati</taxon>
        <taxon>Pseudomonadota</taxon>
        <taxon>Alphaproteobacteria</taxon>
        <taxon>Rhodobacterales</taxon>
        <taxon>Paracoccaceae</taxon>
        <taxon>Boseongicola</taxon>
    </lineage>
</organism>
<evidence type="ECO:0000313" key="1">
    <source>
        <dbReference type="EMBL" id="MXY33086.1"/>
    </source>
</evidence>
<comment type="caution">
    <text evidence="1">The sequence shown here is derived from an EMBL/GenBank/DDBJ whole genome shotgun (WGS) entry which is preliminary data.</text>
</comment>
<dbReference type="SUPFAM" id="SSF53822">
    <property type="entry name" value="Periplasmic binding protein-like I"/>
    <property type="match status" value="1"/>
</dbReference>
<proteinExistence type="predicted"/>
<protein>
    <submittedName>
        <fullName evidence="1">Uncharacterized protein</fullName>
    </submittedName>
</protein>
<sequence>MRALDAAGPDLTHDSFQAAMESLEYPDEILGVEVDYGPGDHQGADVIIISRIVEGNWIEVARQ</sequence>
<gene>
    <name evidence="1" type="ORF">F4Y60_03155</name>
</gene>
<name>A0A6B0Y1X3_9RHOB</name>
<dbReference type="AlphaFoldDB" id="A0A6B0Y1X3"/>